<comment type="caution">
    <text evidence="6">The sequence shown here is derived from an EMBL/GenBank/DDBJ whole genome shotgun (WGS) entry which is preliminary data.</text>
</comment>
<proteinExistence type="predicted"/>
<reference evidence="6" key="1">
    <citation type="submission" date="2021-06" db="EMBL/GenBank/DDBJ databases">
        <authorList>
            <person name="Kallberg Y."/>
            <person name="Tangrot J."/>
            <person name="Rosling A."/>
        </authorList>
    </citation>
    <scope>NUCLEOTIDE SEQUENCE</scope>
    <source>
        <strain evidence="6">IA702</strain>
    </source>
</reference>
<dbReference type="InterPro" id="IPR050187">
    <property type="entry name" value="Lipid_Phosphate_FormReg"/>
</dbReference>
<dbReference type="InterPro" id="IPR045540">
    <property type="entry name" value="YegS/DAGK_C"/>
</dbReference>
<evidence type="ECO:0000256" key="4">
    <source>
        <dbReference type="ARBA" id="ARBA00022840"/>
    </source>
</evidence>
<evidence type="ECO:0000313" key="7">
    <source>
        <dbReference type="Proteomes" id="UP000789572"/>
    </source>
</evidence>
<evidence type="ECO:0000313" key="6">
    <source>
        <dbReference type="EMBL" id="CAG8544669.1"/>
    </source>
</evidence>
<sequence length="452" mass="49524">MTPTLPIGNVRTVNWSSAQSGIKSIPALNVLNVTLEDENSIKIQVASPKGSNKLRVKTIELVAADAEKAKEWVPLVNRAAYKDSKRGKRFKVIINPFSGTGKASETFHKEVKPLFEAAGCTWDITFTEKKNHAKEIAQTLALSMYDAIVAVSGDGIVHELINGLLSRPDAAEITTPIGCIPGGSGNGISVSLTGNKYGYSASYSALGVIKGKPFKMDICSITQGNNRYFSFISQTYGIVADCDLGTEHLRWMGDLRFTWGALKCILQGKRYSCEIAVKIEQDNLQTIKESYRNSQQNSNAAGPPANDTISGSIADTYGSVNDEKVPDDWVTYNEDVWMIYAGKIPYVARDMCCFPCASPNDGLLDLMLAFKKNVSRTKAIKFMGLMETGKHIDAKEMIYCKVKAFRLTPKTIANTYISVDGESEPVEPIQVEVHSQLITFLSLTGRYAPVKI</sequence>
<dbReference type="PROSITE" id="PS50146">
    <property type="entry name" value="DAGK"/>
    <property type="match status" value="1"/>
</dbReference>
<name>A0A9N9AYU5_9GLOM</name>
<dbReference type="PANTHER" id="PTHR12358:SF31">
    <property type="entry name" value="ACYLGLYCEROL KINASE, MITOCHONDRIAL"/>
    <property type="match status" value="1"/>
</dbReference>
<dbReference type="GO" id="GO:0005737">
    <property type="term" value="C:cytoplasm"/>
    <property type="evidence" value="ECO:0007669"/>
    <property type="project" value="TreeGrafter"/>
</dbReference>
<dbReference type="InterPro" id="IPR001206">
    <property type="entry name" value="Diacylglycerol_kinase_cat_dom"/>
</dbReference>
<gene>
    <name evidence="6" type="ORF">POCULU_LOCUS4710</name>
</gene>
<dbReference type="PANTHER" id="PTHR12358">
    <property type="entry name" value="SPHINGOSINE KINASE"/>
    <property type="match status" value="1"/>
</dbReference>
<evidence type="ECO:0000256" key="3">
    <source>
        <dbReference type="ARBA" id="ARBA00022777"/>
    </source>
</evidence>
<dbReference type="Gene3D" id="2.60.200.40">
    <property type="match status" value="1"/>
</dbReference>
<accession>A0A9N9AYU5</accession>
<evidence type="ECO:0000256" key="1">
    <source>
        <dbReference type="ARBA" id="ARBA00022679"/>
    </source>
</evidence>
<dbReference type="Gene3D" id="3.40.50.10330">
    <property type="entry name" value="Probable inorganic polyphosphate/atp-NAD kinase, domain 1"/>
    <property type="match status" value="1"/>
</dbReference>
<dbReference type="GO" id="GO:0016020">
    <property type="term" value="C:membrane"/>
    <property type="evidence" value="ECO:0007669"/>
    <property type="project" value="TreeGrafter"/>
</dbReference>
<evidence type="ECO:0000259" key="5">
    <source>
        <dbReference type="PROSITE" id="PS50146"/>
    </source>
</evidence>
<dbReference type="Proteomes" id="UP000789572">
    <property type="component" value="Unassembled WGS sequence"/>
</dbReference>
<keyword evidence="1" id="KW-0808">Transferase</keyword>
<dbReference type="InterPro" id="IPR017438">
    <property type="entry name" value="ATP-NAD_kinase_N"/>
</dbReference>
<dbReference type="OrthoDB" id="3853857at2759"/>
<feature type="domain" description="DAGKc" evidence="5">
    <location>
        <begin position="85"/>
        <end position="225"/>
    </location>
</feature>
<organism evidence="6 7">
    <name type="scientific">Paraglomus occultum</name>
    <dbReference type="NCBI Taxonomy" id="144539"/>
    <lineage>
        <taxon>Eukaryota</taxon>
        <taxon>Fungi</taxon>
        <taxon>Fungi incertae sedis</taxon>
        <taxon>Mucoromycota</taxon>
        <taxon>Glomeromycotina</taxon>
        <taxon>Glomeromycetes</taxon>
        <taxon>Paraglomerales</taxon>
        <taxon>Paraglomeraceae</taxon>
        <taxon>Paraglomus</taxon>
    </lineage>
</organism>
<keyword evidence="3" id="KW-0418">Kinase</keyword>
<dbReference type="GO" id="GO:0005524">
    <property type="term" value="F:ATP binding"/>
    <property type="evidence" value="ECO:0007669"/>
    <property type="project" value="UniProtKB-KW"/>
</dbReference>
<keyword evidence="4" id="KW-0067">ATP-binding</keyword>
<dbReference type="SMART" id="SM00046">
    <property type="entry name" value="DAGKc"/>
    <property type="match status" value="1"/>
</dbReference>
<dbReference type="Pfam" id="PF19279">
    <property type="entry name" value="YegS_C"/>
    <property type="match status" value="1"/>
</dbReference>
<dbReference type="AlphaFoldDB" id="A0A9N9AYU5"/>
<evidence type="ECO:0000256" key="2">
    <source>
        <dbReference type="ARBA" id="ARBA00022741"/>
    </source>
</evidence>
<dbReference type="GO" id="GO:0001727">
    <property type="term" value="F:lipid kinase activity"/>
    <property type="evidence" value="ECO:0007669"/>
    <property type="project" value="TreeGrafter"/>
</dbReference>
<dbReference type="EMBL" id="CAJVPJ010000632">
    <property type="protein sequence ID" value="CAG8544669.1"/>
    <property type="molecule type" value="Genomic_DNA"/>
</dbReference>
<keyword evidence="7" id="KW-1185">Reference proteome</keyword>
<dbReference type="GO" id="GO:0046512">
    <property type="term" value="P:sphingosine biosynthetic process"/>
    <property type="evidence" value="ECO:0007669"/>
    <property type="project" value="TreeGrafter"/>
</dbReference>
<dbReference type="Pfam" id="PF00781">
    <property type="entry name" value="DAGK_cat"/>
    <property type="match status" value="1"/>
</dbReference>
<dbReference type="SUPFAM" id="SSF111331">
    <property type="entry name" value="NAD kinase/diacylglycerol kinase-like"/>
    <property type="match status" value="1"/>
</dbReference>
<protein>
    <submittedName>
        <fullName evidence="6">5931_t:CDS:1</fullName>
    </submittedName>
</protein>
<dbReference type="InterPro" id="IPR016064">
    <property type="entry name" value="NAD/diacylglycerol_kinase_sf"/>
</dbReference>
<keyword evidence="2" id="KW-0547">Nucleotide-binding</keyword>